<dbReference type="InterPro" id="IPR011251">
    <property type="entry name" value="Luciferase-like_dom"/>
</dbReference>
<evidence type="ECO:0000256" key="4">
    <source>
        <dbReference type="ARBA" id="ARBA00023033"/>
    </source>
</evidence>
<evidence type="ECO:0000313" key="7">
    <source>
        <dbReference type="Proteomes" id="UP000193900"/>
    </source>
</evidence>
<protein>
    <submittedName>
        <fullName evidence="6">Methanesulfonate monooxygenase</fullName>
        <ecNumber evidence="6">1.14.14.5</ecNumber>
    </submittedName>
</protein>
<dbReference type="GO" id="GO:0008726">
    <property type="term" value="F:alkanesulfonate monooxygenase activity"/>
    <property type="evidence" value="ECO:0007669"/>
    <property type="project" value="UniProtKB-EC"/>
</dbReference>
<accession>A0A1Y5RM21</accession>
<dbReference type="InterPro" id="IPR036661">
    <property type="entry name" value="Luciferase-like_sf"/>
</dbReference>
<organism evidence="6 7">
    <name type="scientific">Roseisalinus antarcticus</name>
    <dbReference type="NCBI Taxonomy" id="254357"/>
    <lineage>
        <taxon>Bacteria</taxon>
        <taxon>Pseudomonadati</taxon>
        <taxon>Pseudomonadota</taxon>
        <taxon>Alphaproteobacteria</taxon>
        <taxon>Rhodobacterales</taxon>
        <taxon>Roseobacteraceae</taxon>
        <taxon>Roseisalinus</taxon>
    </lineage>
</organism>
<dbReference type="OrthoDB" id="9814695at2"/>
<keyword evidence="3 6" id="KW-0560">Oxidoreductase</keyword>
<dbReference type="Gene3D" id="3.20.20.30">
    <property type="entry name" value="Luciferase-like domain"/>
    <property type="match status" value="1"/>
</dbReference>
<gene>
    <name evidence="6" type="primary">msuD</name>
    <name evidence="6" type="ORF">ROA7023_00519</name>
</gene>
<proteinExistence type="predicted"/>
<sequence length="385" mass="42824">MTVVPVTSADLDAAEVSWFAALCSDDYQFLGVPDGDLRSSFEHCRDITLTAEAQGFRNILCPSSYQVGQDTLSFVAGMAPLTNSINMLAAIRCGEMQPIMLARTVATLDHMLKGRLTLNVISSDFPGEKAESKFRYQRSREVVEILRQAWTRDKINFSGEVYDFKDVWTDPAKPYQQNGGPLLYFGGYSPAALELCGEHCDVYLMWPEPKEQLAQRMKDVNAVAERYGRTLDYGLRVHMIVRDTEAEAREYADYIASKLDDEYGRLIRDRAHDSASLGVGHQARARDLADQFGYVEPNLWTGVGRARSGCGAALVGSTDQVLTRLEDYRAMGIRAFIFSGYPHIDEAEHFGQRVLPELATCSLPHAYGRVPDSTPPTPLGTGDRI</sequence>
<dbReference type="InterPro" id="IPR050172">
    <property type="entry name" value="SsuD_RutA_monooxygenase"/>
</dbReference>
<reference evidence="6 7" key="1">
    <citation type="submission" date="2017-03" db="EMBL/GenBank/DDBJ databases">
        <authorList>
            <person name="Afonso C.L."/>
            <person name="Miller P.J."/>
            <person name="Scott M.A."/>
            <person name="Spackman E."/>
            <person name="Goraichik I."/>
            <person name="Dimitrov K.M."/>
            <person name="Suarez D.L."/>
            <person name="Swayne D.E."/>
        </authorList>
    </citation>
    <scope>NUCLEOTIDE SEQUENCE [LARGE SCALE GENOMIC DNA]</scope>
    <source>
        <strain evidence="6 7">CECT 7023</strain>
    </source>
</reference>
<dbReference type="Proteomes" id="UP000193900">
    <property type="component" value="Unassembled WGS sequence"/>
</dbReference>
<evidence type="ECO:0000256" key="2">
    <source>
        <dbReference type="ARBA" id="ARBA00022643"/>
    </source>
</evidence>
<dbReference type="AlphaFoldDB" id="A0A1Y5RM21"/>
<dbReference type="PANTHER" id="PTHR42847">
    <property type="entry name" value="ALKANESULFONATE MONOOXYGENASE"/>
    <property type="match status" value="1"/>
</dbReference>
<feature type="domain" description="Luciferase-like" evidence="5">
    <location>
        <begin position="40"/>
        <end position="334"/>
    </location>
</feature>
<evidence type="ECO:0000313" key="6">
    <source>
        <dbReference type="EMBL" id="SLN20291.1"/>
    </source>
</evidence>
<keyword evidence="1" id="KW-0285">Flavoprotein</keyword>
<dbReference type="EMBL" id="FWFZ01000001">
    <property type="protein sequence ID" value="SLN20291.1"/>
    <property type="molecule type" value="Genomic_DNA"/>
</dbReference>
<dbReference type="CDD" id="cd01094">
    <property type="entry name" value="Alkanesulfonate_monoxygenase"/>
    <property type="match status" value="1"/>
</dbReference>
<evidence type="ECO:0000256" key="1">
    <source>
        <dbReference type="ARBA" id="ARBA00022630"/>
    </source>
</evidence>
<dbReference type="Pfam" id="PF00296">
    <property type="entry name" value="Bac_luciferase"/>
    <property type="match status" value="1"/>
</dbReference>
<evidence type="ECO:0000256" key="3">
    <source>
        <dbReference type="ARBA" id="ARBA00023002"/>
    </source>
</evidence>
<keyword evidence="2" id="KW-0288">FMN</keyword>
<dbReference type="SUPFAM" id="SSF51679">
    <property type="entry name" value="Bacterial luciferase-like"/>
    <property type="match status" value="1"/>
</dbReference>
<keyword evidence="4 6" id="KW-0503">Monooxygenase</keyword>
<dbReference type="EC" id="1.14.14.5" evidence="6"/>
<dbReference type="PANTHER" id="PTHR42847:SF4">
    <property type="entry name" value="ALKANESULFONATE MONOOXYGENASE-RELATED"/>
    <property type="match status" value="1"/>
</dbReference>
<evidence type="ECO:0000259" key="5">
    <source>
        <dbReference type="Pfam" id="PF00296"/>
    </source>
</evidence>
<dbReference type="RefSeq" id="WP_085877414.1">
    <property type="nucleotide sequence ID" value="NZ_FWFZ01000001.1"/>
</dbReference>
<keyword evidence="7" id="KW-1185">Reference proteome</keyword>
<name>A0A1Y5RM21_9RHOB</name>
<dbReference type="GO" id="GO:0046306">
    <property type="term" value="P:alkanesulfonate catabolic process"/>
    <property type="evidence" value="ECO:0007669"/>
    <property type="project" value="TreeGrafter"/>
</dbReference>